<dbReference type="Pfam" id="PF13091">
    <property type="entry name" value="PLDc_2"/>
    <property type="match status" value="1"/>
</dbReference>
<reference evidence="2 3" key="1">
    <citation type="submission" date="2016-06" db="EMBL/GenBank/DDBJ databases">
        <authorList>
            <person name="Kjaerup R.B."/>
            <person name="Dalgaard T.S."/>
            <person name="Juul-Madsen H.R."/>
        </authorList>
    </citation>
    <scope>NUCLEOTIDE SEQUENCE [LARGE SCALE GENOMIC DNA]</scope>
    <source>
        <strain evidence="2 3">1199456.5</strain>
    </source>
</reference>
<dbReference type="SMART" id="SM00155">
    <property type="entry name" value="PLDc"/>
    <property type="match status" value="1"/>
</dbReference>
<dbReference type="Gene3D" id="3.30.870.10">
    <property type="entry name" value="Endonuclease Chain A"/>
    <property type="match status" value="1"/>
</dbReference>
<gene>
    <name evidence="2" type="ORF">A5642_21095</name>
</gene>
<dbReference type="InterPro" id="IPR025202">
    <property type="entry name" value="PLD-like_dom"/>
</dbReference>
<accession>A0A1A0MPD8</accession>
<dbReference type="GO" id="GO:0003824">
    <property type="term" value="F:catalytic activity"/>
    <property type="evidence" value="ECO:0007669"/>
    <property type="project" value="InterPro"/>
</dbReference>
<dbReference type="InterPro" id="IPR047955">
    <property type="entry name" value="DrmC-like"/>
</dbReference>
<feature type="domain" description="PLD phosphodiesterase" evidence="1">
    <location>
        <begin position="172"/>
        <end position="199"/>
    </location>
</feature>
<dbReference type="RefSeq" id="WP_064859132.1">
    <property type="nucleotide sequence ID" value="NZ_LZSF01000132.1"/>
</dbReference>
<dbReference type="PROSITE" id="PS50035">
    <property type="entry name" value="PLD"/>
    <property type="match status" value="1"/>
</dbReference>
<proteinExistence type="predicted"/>
<dbReference type="AlphaFoldDB" id="A0A1A0MPD8"/>
<dbReference type="InterPro" id="IPR001736">
    <property type="entry name" value="PLipase_D/transphosphatidylase"/>
</dbReference>
<dbReference type="SUPFAM" id="SSF56024">
    <property type="entry name" value="Phospholipase D/nuclease"/>
    <property type="match status" value="1"/>
</dbReference>
<dbReference type="NCBIfam" id="NF038319">
    <property type="entry name" value="DISARM_DrmC_I"/>
    <property type="match status" value="1"/>
</dbReference>
<dbReference type="Proteomes" id="UP000093962">
    <property type="component" value="Unassembled WGS sequence"/>
</dbReference>
<evidence type="ECO:0000313" key="3">
    <source>
        <dbReference type="Proteomes" id="UP000093962"/>
    </source>
</evidence>
<dbReference type="GO" id="GO:0006793">
    <property type="term" value="P:phosphorus metabolic process"/>
    <property type="evidence" value="ECO:0007669"/>
    <property type="project" value="UniProtKB-ARBA"/>
</dbReference>
<organism evidence="2 3">
    <name type="scientific">Mycolicibacterium mucogenicum</name>
    <name type="common">Mycobacterium mucogenicum</name>
    <dbReference type="NCBI Taxonomy" id="56689"/>
    <lineage>
        <taxon>Bacteria</taxon>
        <taxon>Bacillati</taxon>
        <taxon>Actinomycetota</taxon>
        <taxon>Actinomycetes</taxon>
        <taxon>Mycobacteriales</taxon>
        <taxon>Mycobacteriaceae</taxon>
        <taxon>Mycolicibacterium</taxon>
    </lineage>
</organism>
<dbReference type="OrthoDB" id="3257334at2"/>
<name>A0A1A0MPD8_MYCMU</name>
<dbReference type="EMBL" id="LZSF01000132">
    <property type="protein sequence ID" value="OBA86936.1"/>
    <property type="molecule type" value="Genomic_DNA"/>
</dbReference>
<comment type="caution">
    <text evidence="2">The sequence shown here is derived from an EMBL/GenBank/DDBJ whole genome shotgun (WGS) entry which is preliminary data.</text>
</comment>
<evidence type="ECO:0000259" key="1">
    <source>
        <dbReference type="PROSITE" id="PS50035"/>
    </source>
</evidence>
<evidence type="ECO:0000313" key="2">
    <source>
        <dbReference type="EMBL" id="OBA86936.1"/>
    </source>
</evidence>
<protein>
    <submittedName>
        <fullName evidence="2">Cardiolipin synthase</fullName>
    </submittedName>
</protein>
<sequence>MSDDPLKQLGEYLTATEAESLAVLIDAGEHIAHALVAVSHSRRENVAKLLDLAGIGHTDPAISVAVLRGIAGAKSAHRDLTPVWTMPGNEATTGHLTNQFHDVVAAARISVTCATYNFSSTSSMWDALQTASEEPEVVVCVYVDAAKGNPGGVKARLPRANVYRSANLPNGQPIVSHTKFIVVDHEVVLLTSANFSYNAENRNIEFGLLIHDSGLAASIESTMASKRGSLYELV</sequence>